<accession>A0A6A5Q7J6</accession>
<reference evidence="6" key="1">
    <citation type="journal article" date="2020" name="Stud. Mycol.">
        <title>101 Dothideomycetes genomes: a test case for predicting lifestyles and emergence of pathogens.</title>
        <authorList>
            <person name="Haridas S."/>
            <person name="Albert R."/>
            <person name="Binder M."/>
            <person name="Bloem J."/>
            <person name="Labutti K."/>
            <person name="Salamov A."/>
            <person name="Andreopoulos B."/>
            <person name="Baker S."/>
            <person name="Barry K."/>
            <person name="Bills G."/>
            <person name="Bluhm B."/>
            <person name="Cannon C."/>
            <person name="Castanera R."/>
            <person name="Culley D."/>
            <person name="Daum C."/>
            <person name="Ezra D."/>
            <person name="Gonzalez J."/>
            <person name="Henrissat B."/>
            <person name="Kuo A."/>
            <person name="Liang C."/>
            <person name="Lipzen A."/>
            <person name="Lutzoni F."/>
            <person name="Magnuson J."/>
            <person name="Mondo S."/>
            <person name="Nolan M."/>
            <person name="Ohm R."/>
            <person name="Pangilinan J."/>
            <person name="Park H.-J."/>
            <person name="Ramirez L."/>
            <person name="Alfaro M."/>
            <person name="Sun H."/>
            <person name="Tritt A."/>
            <person name="Yoshinaga Y."/>
            <person name="Zwiers L.-H."/>
            <person name="Turgeon B."/>
            <person name="Goodwin S."/>
            <person name="Spatafora J."/>
            <person name="Crous P."/>
            <person name="Grigoriev I."/>
        </authorList>
    </citation>
    <scope>NUCLEOTIDE SEQUENCE</scope>
    <source>
        <strain evidence="6">HMLAC05119</strain>
    </source>
</reference>
<evidence type="ECO:0000256" key="2">
    <source>
        <dbReference type="SAM" id="MobiDB-lite"/>
    </source>
</evidence>
<protein>
    <recommendedName>
        <fullName evidence="8">RNA polymerase II assembly factor Rtp1 C-terminal domain-containing protein</fullName>
    </recommendedName>
</protein>
<dbReference type="InterPro" id="IPR019414">
    <property type="entry name" value="Rtp1_C2"/>
</dbReference>
<dbReference type="Pfam" id="PF10304">
    <property type="entry name" value="RTP1_C2"/>
    <property type="match status" value="1"/>
</dbReference>
<proteinExistence type="inferred from homology"/>
<evidence type="ECO:0000259" key="4">
    <source>
        <dbReference type="Pfam" id="PF10363"/>
    </source>
</evidence>
<keyword evidence="7" id="KW-1185">Reference proteome</keyword>
<dbReference type="Pfam" id="PF10363">
    <property type="entry name" value="RTP1_C1"/>
    <property type="match status" value="1"/>
</dbReference>
<name>A0A6A5Q7J6_AMPQU</name>
<dbReference type="Proteomes" id="UP000800096">
    <property type="component" value="Unassembled WGS sequence"/>
</dbReference>
<dbReference type="SUPFAM" id="SSF48371">
    <property type="entry name" value="ARM repeat"/>
    <property type="match status" value="1"/>
</dbReference>
<feature type="region of interest" description="Disordered" evidence="2">
    <location>
        <begin position="572"/>
        <end position="606"/>
    </location>
</feature>
<evidence type="ECO:0000256" key="1">
    <source>
        <dbReference type="ARBA" id="ARBA00005724"/>
    </source>
</evidence>
<dbReference type="AlphaFoldDB" id="A0A6A5Q7J6"/>
<dbReference type="InterPro" id="IPR016024">
    <property type="entry name" value="ARM-type_fold"/>
</dbReference>
<evidence type="ECO:0000313" key="7">
    <source>
        <dbReference type="Proteomes" id="UP000800096"/>
    </source>
</evidence>
<dbReference type="PANTHER" id="PTHR20959:SF1">
    <property type="entry name" value="TRANSPORT AND GOLGI ORGANIZATION PROTEIN 6 HOMOLOG"/>
    <property type="match status" value="1"/>
</dbReference>
<comment type="similarity">
    <text evidence="1">Belongs to the Tango6 family.</text>
</comment>
<gene>
    <name evidence="6" type="ORF">BDU57DRAFT_85554</name>
</gene>
<dbReference type="EMBL" id="ML979142">
    <property type="protein sequence ID" value="KAF1911751.1"/>
    <property type="molecule type" value="Genomic_DNA"/>
</dbReference>
<evidence type="ECO:0000313" key="6">
    <source>
        <dbReference type="EMBL" id="KAF1911751.1"/>
    </source>
</evidence>
<evidence type="ECO:0000259" key="3">
    <source>
        <dbReference type="Pfam" id="PF10304"/>
    </source>
</evidence>
<feature type="domain" description="TANGO6 HEAT repeat" evidence="5">
    <location>
        <begin position="252"/>
        <end position="485"/>
    </location>
</feature>
<feature type="domain" description="RNA polymerase II assembly factor Rtp1 C-terminal" evidence="4">
    <location>
        <begin position="694"/>
        <end position="815"/>
    </location>
</feature>
<organism evidence="6 7">
    <name type="scientific">Ampelomyces quisqualis</name>
    <name type="common">Powdery mildew agent</name>
    <dbReference type="NCBI Taxonomy" id="50730"/>
    <lineage>
        <taxon>Eukaryota</taxon>
        <taxon>Fungi</taxon>
        <taxon>Dikarya</taxon>
        <taxon>Ascomycota</taxon>
        <taxon>Pezizomycotina</taxon>
        <taxon>Dothideomycetes</taxon>
        <taxon>Pleosporomycetidae</taxon>
        <taxon>Pleosporales</taxon>
        <taxon>Pleosporineae</taxon>
        <taxon>Phaeosphaeriaceae</taxon>
        <taxon>Ampelomyces</taxon>
    </lineage>
</organism>
<dbReference type="InterPro" id="IPR019451">
    <property type="entry name" value="Rtp1_C1"/>
</dbReference>
<dbReference type="PANTHER" id="PTHR20959">
    <property type="entry name" value="TRANSPORT AND GOLGI ORGANIZATION PROTEIN 6 FAMILY MEMBER"/>
    <property type="match status" value="1"/>
</dbReference>
<evidence type="ECO:0008006" key="8">
    <source>
        <dbReference type="Google" id="ProtNLM"/>
    </source>
</evidence>
<feature type="domain" description="RNA polymerase II assembly factor Rtp1 C-terminal" evidence="3">
    <location>
        <begin position="998"/>
        <end position="1030"/>
    </location>
</feature>
<dbReference type="GO" id="GO:0009306">
    <property type="term" value="P:protein secretion"/>
    <property type="evidence" value="ECO:0007669"/>
    <property type="project" value="TreeGrafter"/>
</dbReference>
<evidence type="ECO:0000259" key="5">
    <source>
        <dbReference type="Pfam" id="PF23565"/>
    </source>
</evidence>
<sequence length="1081" mass="118254">MGAVENAVDAAANLLGPFVNREHDESAGKGDGMGADELVLQSLSHIHAINSADLAADPDAPYDASIAGVVYGLLDLITSHGILPLLSAGVAFDQRPRSVIRRPDLVHRTGDMPHLAIIINDLMPIMDQKGTGLQPLLNQRILPDMISAIAELSFSPAHRGQHGEFGAMYDRVVEETPTSRLLPILTTFLQQPLPAWLKPVMAKQLAMLPVRPRGIRHTIEFLSLSYLSKISQVPQDTPSQQLQIPMPLEAITQASRLLVFPPAGISQEEWLRSLAPQLLHLLDGNEGVELSRAAGHIIAGGVLSKRATGAPMAIGWQLFALPLLEAISPNELDHGPDQRQAAEIVLVTEHELESALKRLSAIVSSYSHAGLLKRLIGPVLLPIWALLNYAQQRPVLDKKWSLMSQNILTRYMDVVCDPDQVDKIATGIFRDGGVTWVFQPGSHGGIEVRSRSGLTHGASHPENVLARVMNLDSRIGLFVSLLEQAEVTDTTLGEIFLRVTKRWLSFEQDTNHSLTDDPDTDPFAILINAKLSEAMSVKFQEQFARSPQHIVELMSQLISNYAAGHKAKVRAAEAQGRTSRASLANIAKTSKRQHGDEGSADDTSDEDMMPFAISVVSALVSSSGFQQKPATQLALASVRVELDYLSKDHPEVPVSATTVNSAKGLLQLLEPRPILARDHEQDAAAKHRATLKIIFTDLTSPEPPNRTWALNTLHRLMQDSTAAPLIDVPSTLHLLLAASLADPESYVHLAAIPVIVEFAGLAPSLVVRVLVEAFVDVDERSLKHSRTSRTHRDDTDLQDALDYRLRVGEVLSKIVLNDTFFSSQDDLPSQFKCLQLISEACLSLASRRAKRTQTLSTRTEKARAELAIQEEGEAAWGGPIPNLLDPEGESSQDQAERDALLKIVKGWEDTGIEDDARIRASALSVLSTMFETRTAFLRQIMVDAALQMVSLILTMEPAETKSILRRSAVMVIMGLLRGLDGFAEAGKACAAGFNMSQQQELTRVLEWVVAEDVDDLTRGHAASALEALETWRMKKLYHARDREMIMGADLGLEGSIRGLEVQPGRGRGNEGQMKLMVEELE</sequence>
<dbReference type="InterPro" id="IPR057407">
    <property type="entry name" value="HEAT_TANGO6"/>
</dbReference>
<dbReference type="Pfam" id="PF23565">
    <property type="entry name" value="ARM_TANGO6"/>
    <property type="match status" value="1"/>
</dbReference>
<dbReference type="OrthoDB" id="39591at2759"/>
<dbReference type="InterPro" id="IPR039600">
    <property type="entry name" value="TANGO6/Rtp1"/>
</dbReference>